<dbReference type="Pfam" id="PF00117">
    <property type="entry name" value="GATase"/>
    <property type="match status" value="1"/>
</dbReference>
<feature type="domain" description="Glutamine amidotransferase" evidence="6">
    <location>
        <begin position="54"/>
        <end position="184"/>
    </location>
</feature>
<evidence type="ECO:0000259" key="6">
    <source>
        <dbReference type="Pfam" id="PF00117"/>
    </source>
</evidence>
<evidence type="ECO:0000313" key="7">
    <source>
        <dbReference type="EMBL" id="EPS64939.1"/>
    </source>
</evidence>
<reference evidence="7 8" key="1">
    <citation type="journal article" date="2013" name="BMC Genomics">
        <title>The miniature genome of a carnivorous plant Genlisea aurea contains a low number of genes and short non-coding sequences.</title>
        <authorList>
            <person name="Leushkin E.V."/>
            <person name="Sutormin R.A."/>
            <person name="Nabieva E.R."/>
            <person name="Penin A.A."/>
            <person name="Kondrashov A.S."/>
            <person name="Logacheva M.D."/>
        </authorList>
    </citation>
    <scope>NUCLEOTIDE SEQUENCE [LARGE SCALE GENOMIC DNA]</scope>
</reference>
<dbReference type="GO" id="GO:0005829">
    <property type="term" value="C:cytosol"/>
    <property type="evidence" value="ECO:0007669"/>
    <property type="project" value="UniProtKB-SubCell"/>
</dbReference>
<dbReference type="PROSITE" id="PS51273">
    <property type="entry name" value="GATASE_TYPE_1"/>
    <property type="match status" value="1"/>
</dbReference>
<comment type="similarity">
    <text evidence="3">Belongs to the peptidase C26 family.</text>
</comment>
<gene>
    <name evidence="7" type="ORF">M569_09842</name>
</gene>
<dbReference type="GO" id="GO:0019760">
    <property type="term" value="P:glucosinolate metabolic process"/>
    <property type="evidence" value="ECO:0007669"/>
    <property type="project" value="UniProtKB-ARBA"/>
</dbReference>
<name>S8CDB1_9LAMI</name>
<evidence type="ECO:0000256" key="4">
    <source>
        <dbReference type="ARBA" id="ARBA00022490"/>
    </source>
</evidence>
<protein>
    <recommendedName>
        <fullName evidence="6">Glutamine amidotransferase domain-containing protein</fullName>
    </recommendedName>
</protein>
<organism evidence="7 8">
    <name type="scientific">Genlisea aurea</name>
    <dbReference type="NCBI Taxonomy" id="192259"/>
    <lineage>
        <taxon>Eukaryota</taxon>
        <taxon>Viridiplantae</taxon>
        <taxon>Streptophyta</taxon>
        <taxon>Embryophyta</taxon>
        <taxon>Tracheophyta</taxon>
        <taxon>Spermatophyta</taxon>
        <taxon>Magnoliopsida</taxon>
        <taxon>eudicotyledons</taxon>
        <taxon>Gunneridae</taxon>
        <taxon>Pentapetalae</taxon>
        <taxon>asterids</taxon>
        <taxon>lamiids</taxon>
        <taxon>Lamiales</taxon>
        <taxon>Lentibulariaceae</taxon>
        <taxon>Genlisea</taxon>
    </lineage>
</organism>
<dbReference type="Proteomes" id="UP000015453">
    <property type="component" value="Unassembled WGS sequence"/>
</dbReference>
<dbReference type="Gene3D" id="3.40.50.880">
    <property type="match status" value="1"/>
</dbReference>
<evidence type="ECO:0000256" key="1">
    <source>
        <dbReference type="ARBA" id="ARBA00004514"/>
    </source>
</evidence>
<evidence type="ECO:0000313" key="8">
    <source>
        <dbReference type="Proteomes" id="UP000015453"/>
    </source>
</evidence>
<keyword evidence="5" id="KW-0378">Hydrolase</keyword>
<dbReference type="InterPro" id="IPR017926">
    <property type="entry name" value="GATASE"/>
</dbReference>
<dbReference type="PANTHER" id="PTHR42695:SF9">
    <property type="entry name" value="GAMMA-GLUTAMYL PEPTIDASE 2-RELATED"/>
    <property type="match status" value="1"/>
</dbReference>
<dbReference type="InterPro" id="IPR044992">
    <property type="entry name" value="ChyE-like"/>
</dbReference>
<dbReference type="CDD" id="cd01741">
    <property type="entry name" value="GATase1_1"/>
    <property type="match status" value="1"/>
</dbReference>
<comment type="caution">
    <text evidence="7">The sequence shown here is derived from an EMBL/GenBank/DDBJ whole genome shotgun (WGS) entry which is preliminary data.</text>
</comment>
<evidence type="ECO:0000256" key="3">
    <source>
        <dbReference type="ARBA" id="ARBA00011083"/>
    </source>
</evidence>
<accession>S8CDB1</accession>
<feature type="non-terminal residue" evidence="7">
    <location>
        <position position="1"/>
    </location>
</feature>
<feature type="non-terminal residue" evidence="7">
    <location>
        <position position="233"/>
    </location>
</feature>
<dbReference type="SUPFAM" id="SSF52317">
    <property type="entry name" value="Class I glutamine amidotransferase-like"/>
    <property type="match status" value="1"/>
</dbReference>
<dbReference type="OrthoDB" id="92161at2759"/>
<sequence length="233" mass="26355">EKRRYALLQAARDNEYVKKVHGGYLNVFMTAMGEDGDTWDLFRVVDGEFPEDDQLHDYDGFVVSGSTYDAFGREGWILRLCLLLQKLVAMKKRVLGVCFGHQVLCHALGGKVGRSGSGWDVGVRKITLNDDDKEGLTIIECHQDEVLELPKGGKLVAYSEKTGVEMFEYEDNVMGIQGHPEYTKDILEHLIDRLLSTKSIPETVGEKAKLQLVEAEADRKQWESICRNFLRGK</sequence>
<dbReference type="InterPro" id="IPR029062">
    <property type="entry name" value="Class_I_gatase-like"/>
</dbReference>
<dbReference type="AlphaFoldDB" id="S8CDB1"/>
<proteinExistence type="inferred from homology"/>
<dbReference type="PANTHER" id="PTHR42695">
    <property type="entry name" value="GLUTAMINE AMIDOTRANSFERASE YLR126C-RELATED"/>
    <property type="match status" value="1"/>
</dbReference>
<keyword evidence="8" id="KW-1185">Reference proteome</keyword>
<dbReference type="GO" id="GO:0008233">
    <property type="term" value="F:peptidase activity"/>
    <property type="evidence" value="ECO:0007669"/>
    <property type="project" value="UniProtKB-ARBA"/>
</dbReference>
<dbReference type="EMBL" id="AUSU01004515">
    <property type="protein sequence ID" value="EPS64939.1"/>
    <property type="molecule type" value="Genomic_DNA"/>
</dbReference>
<comment type="subcellular location">
    <subcellularLocation>
        <location evidence="1">Cytoplasm</location>
        <location evidence="1">Cytosol</location>
    </subcellularLocation>
</comment>
<comment type="pathway">
    <text evidence="2">Secondary metabolite biosynthesis.</text>
</comment>
<evidence type="ECO:0000256" key="5">
    <source>
        <dbReference type="ARBA" id="ARBA00022801"/>
    </source>
</evidence>
<evidence type="ECO:0000256" key="2">
    <source>
        <dbReference type="ARBA" id="ARBA00005179"/>
    </source>
</evidence>
<dbReference type="FunFam" id="3.40.50.880:FF:000040">
    <property type="entry name" value="Gamma-glutamyl peptidase 5"/>
    <property type="match status" value="1"/>
</dbReference>
<keyword evidence="4" id="KW-0963">Cytoplasm</keyword>